<dbReference type="EMBL" id="JAIWYP010000013">
    <property type="protein sequence ID" value="KAH3717126.1"/>
    <property type="molecule type" value="Genomic_DNA"/>
</dbReference>
<reference evidence="1" key="2">
    <citation type="submission" date="2020-11" db="EMBL/GenBank/DDBJ databases">
        <authorList>
            <person name="McCartney M.A."/>
            <person name="Auch B."/>
            <person name="Kono T."/>
            <person name="Mallez S."/>
            <person name="Becker A."/>
            <person name="Gohl D.M."/>
            <person name="Silverstein K.A.T."/>
            <person name="Koren S."/>
            <person name="Bechman K.B."/>
            <person name="Herman A."/>
            <person name="Abrahante J.E."/>
            <person name="Garbe J."/>
        </authorList>
    </citation>
    <scope>NUCLEOTIDE SEQUENCE</scope>
    <source>
        <strain evidence="1">Duluth1</strain>
        <tissue evidence="1">Whole animal</tissue>
    </source>
</reference>
<evidence type="ECO:0000313" key="1">
    <source>
        <dbReference type="EMBL" id="KAH3717126.1"/>
    </source>
</evidence>
<keyword evidence="2" id="KW-1185">Reference proteome</keyword>
<accession>A0A9D4HHM9</accession>
<reference evidence="1" key="1">
    <citation type="journal article" date="2019" name="bioRxiv">
        <title>The Genome of the Zebra Mussel, Dreissena polymorpha: A Resource for Invasive Species Research.</title>
        <authorList>
            <person name="McCartney M.A."/>
            <person name="Auch B."/>
            <person name="Kono T."/>
            <person name="Mallez S."/>
            <person name="Zhang Y."/>
            <person name="Obille A."/>
            <person name="Becker A."/>
            <person name="Abrahante J.E."/>
            <person name="Garbe J."/>
            <person name="Badalamenti J.P."/>
            <person name="Herman A."/>
            <person name="Mangelson H."/>
            <person name="Liachko I."/>
            <person name="Sullivan S."/>
            <person name="Sone E.D."/>
            <person name="Koren S."/>
            <person name="Silverstein K.A.T."/>
            <person name="Beckman K.B."/>
            <person name="Gohl D.M."/>
        </authorList>
    </citation>
    <scope>NUCLEOTIDE SEQUENCE</scope>
    <source>
        <strain evidence="1">Duluth1</strain>
        <tissue evidence="1">Whole animal</tissue>
    </source>
</reference>
<organism evidence="1 2">
    <name type="scientific">Dreissena polymorpha</name>
    <name type="common">Zebra mussel</name>
    <name type="synonym">Mytilus polymorpha</name>
    <dbReference type="NCBI Taxonomy" id="45954"/>
    <lineage>
        <taxon>Eukaryota</taxon>
        <taxon>Metazoa</taxon>
        <taxon>Spiralia</taxon>
        <taxon>Lophotrochozoa</taxon>
        <taxon>Mollusca</taxon>
        <taxon>Bivalvia</taxon>
        <taxon>Autobranchia</taxon>
        <taxon>Heteroconchia</taxon>
        <taxon>Euheterodonta</taxon>
        <taxon>Imparidentia</taxon>
        <taxon>Neoheterodontei</taxon>
        <taxon>Myida</taxon>
        <taxon>Dreissenoidea</taxon>
        <taxon>Dreissenidae</taxon>
        <taxon>Dreissena</taxon>
    </lineage>
</organism>
<name>A0A9D4HHM9_DREPO</name>
<proteinExistence type="predicted"/>
<dbReference type="Proteomes" id="UP000828390">
    <property type="component" value="Unassembled WGS sequence"/>
</dbReference>
<protein>
    <submittedName>
        <fullName evidence="1">Uncharacterized protein</fullName>
    </submittedName>
</protein>
<sequence length="145" mass="17034">MYDRQKMSTKTAPPPGSHVFFTNRYHFKTQVKYHKKKCSEQVSDLTINITSRVLTRENSPTPVCHVFQQTTTIFKRKQAIIRTNVLTKSHGDRIINVYSRFQTQPILGQNLLTRKTASLLAHMFYIIRTKYIQTKFHEDRNECGL</sequence>
<comment type="caution">
    <text evidence="1">The sequence shown here is derived from an EMBL/GenBank/DDBJ whole genome shotgun (WGS) entry which is preliminary data.</text>
</comment>
<evidence type="ECO:0000313" key="2">
    <source>
        <dbReference type="Proteomes" id="UP000828390"/>
    </source>
</evidence>
<gene>
    <name evidence="1" type="ORF">DPMN_059904</name>
</gene>
<dbReference type="AlphaFoldDB" id="A0A9D4HHM9"/>